<dbReference type="PANTHER" id="PTHR46797:SF23">
    <property type="entry name" value="HTH-TYPE TRANSCRIPTIONAL REGULATOR SUTR"/>
    <property type="match status" value="1"/>
</dbReference>
<feature type="transmembrane region" description="Helical" evidence="4">
    <location>
        <begin position="21"/>
        <end position="39"/>
    </location>
</feature>
<gene>
    <name evidence="5" type="ORF">ERS450000_04747</name>
</gene>
<name>A0A0H5P421_NOCFR</name>
<dbReference type="GO" id="GO:0003677">
    <property type="term" value="F:DNA binding"/>
    <property type="evidence" value="ECO:0007669"/>
    <property type="project" value="UniProtKB-KW"/>
</dbReference>
<evidence type="ECO:0000256" key="4">
    <source>
        <dbReference type="SAM" id="Phobius"/>
    </source>
</evidence>
<sequence>MNEIPPNEVGRRVREIRLWRGLSLTAAAGLAGISFGYLGRIERGEQALTNRHTLEALAAALRVAPSEFSGRPWETNEGPSSEAHATLVAFEKALEVCELGEDSGVAARPWPQIADDLRRVAECRQAADYATQGSLVPPLLAELHGAYVHNPQRRRDILVGLITCYDAMAWATKRLGGRGLPLLAAKAVRECAEQLESPAWMGFAVWLRGSVGGEVSRERQYLRAVSMADRIRGHLDDSDVIQVYGMLHLNAALAAAVQADRATAETHLREAAQVARRMEEPVGAFGGFWFGEVNVAIWRSSIGLELGDGARAVETASDVPVAAIPSPVRQANYFAEAGRALLIEPRHRQRGLALLLRAEKLAPQRVRCDFFVREAVAGQLRSARRDAHGRELRGLAWRLGIGPDHRG</sequence>
<dbReference type="InterPro" id="IPR001387">
    <property type="entry name" value="Cro/C1-type_HTH"/>
</dbReference>
<dbReference type="CDD" id="cd00093">
    <property type="entry name" value="HTH_XRE"/>
    <property type="match status" value="1"/>
</dbReference>
<keyword evidence="4" id="KW-0472">Membrane</keyword>
<dbReference type="InterPro" id="IPR010982">
    <property type="entry name" value="Lambda_DNA-bd_dom_sf"/>
</dbReference>
<evidence type="ECO:0000313" key="6">
    <source>
        <dbReference type="Proteomes" id="UP000057820"/>
    </source>
</evidence>
<dbReference type="GO" id="GO:0005829">
    <property type="term" value="C:cytosol"/>
    <property type="evidence" value="ECO:0007669"/>
    <property type="project" value="TreeGrafter"/>
</dbReference>
<keyword evidence="4" id="KW-0812">Transmembrane</keyword>
<keyword evidence="1" id="KW-0805">Transcription regulation</keyword>
<geneLocation type="plasmid" evidence="5">
    <name>2</name>
</geneLocation>
<keyword evidence="2" id="KW-0238">DNA-binding</keyword>
<dbReference type="GO" id="GO:0003700">
    <property type="term" value="F:DNA-binding transcription factor activity"/>
    <property type="evidence" value="ECO:0007669"/>
    <property type="project" value="TreeGrafter"/>
</dbReference>
<evidence type="ECO:0000256" key="3">
    <source>
        <dbReference type="ARBA" id="ARBA00023163"/>
    </source>
</evidence>
<dbReference type="AlphaFoldDB" id="A0A0H5P421"/>
<dbReference type="RefSeq" id="WP_060594242.1">
    <property type="nucleotide sequence ID" value="NZ_CP031418.1"/>
</dbReference>
<dbReference type="EMBL" id="LN868939">
    <property type="protein sequence ID" value="CRY82029.1"/>
    <property type="molecule type" value="Genomic_DNA"/>
</dbReference>
<evidence type="ECO:0000256" key="2">
    <source>
        <dbReference type="ARBA" id="ARBA00023125"/>
    </source>
</evidence>
<evidence type="ECO:0000256" key="1">
    <source>
        <dbReference type="ARBA" id="ARBA00023015"/>
    </source>
</evidence>
<dbReference type="SUPFAM" id="SSF47413">
    <property type="entry name" value="lambda repressor-like DNA-binding domains"/>
    <property type="match status" value="1"/>
</dbReference>
<keyword evidence="5" id="KW-0614">Plasmid</keyword>
<organism evidence="5 6">
    <name type="scientific">Nocardia farcinica</name>
    <dbReference type="NCBI Taxonomy" id="37329"/>
    <lineage>
        <taxon>Bacteria</taxon>
        <taxon>Bacillati</taxon>
        <taxon>Actinomycetota</taxon>
        <taxon>Actinomycetes</taxon>
        <taxon>Mycobacteriales</taxon>
        <taxon>Nocardiaceae</taxon>
        <taxon>Nocardia</taxon>
    </lineage>
</organism>
<reference evidence="6" key="1">
    <citation type="submission" date="2015-03" db="EMBL/GenBank/DDBJ databases">
        <authorList>
            <consortium name="Pathogen Informatics"/>
        </authorList>
    </citation>
    <scope>NUCLEOTIDE SEQUENCE [LARGE SCALE GENOMIC DNA]</scope>
    <source>
        <strain evidence="6">NCTC11134</strain>
        <plasmid evidence="6">2</plasmid>
    </source>
</reference>
<dbReference type="InterPro" id="IPR050807">
    <property type="entry name" value="TransReg_Diox_bact_type"/>
</dbReference>
<evidence type="ECO:0000313" key="5">
    <source>
        <dbReference type="EMBL" id="CRY82029.1"/>
    </source>
</evidence>
<dbReference type="PANTHER" id="PTHR46797">
    <property type="entry name" value="HTH-TYPE TRANSCRIPTIONAL REGULATOR"/>
    <property type="match status" value="1"/>
</dbReference>
<dbReference type="Pfam" id="PF13560">
    <property type="entry name" value="HTH_31"/>
    <property type="match status" value="1"/>
</dbReference>
<dbReference type="SMART" id="SM00530">
    <property type="entry name" value="HTH_XRE"/>
    <property type="match status" value="1"/>
</dbReference>
<dbReference type="PROSITE" id="PS50943">
    <property type="entry name" value="HTH_CROC1"/>
    <property type="match status" value="1"/>
</dbReference>
<proteinExistence type="predicted"/>
<dbReference type="KEGG" id="nfr:ERS450000_04747"/>
<protein>
    <submittedName>
        <fullName evidence="5">Predicted transcriptional regulator</fullName>
    </submittedName>
</protein>
<dbReference type="Gene3D" id="1.10.260.40">
    <property type="entry name" value="lambda repressor-like DNA-binding domains"/>
    <property type="match status" value="1"/>
</dbReference>
<dbReference type="Proteomes" id="UP000057820">
    <property type="component" value="Plasmid 2"/>
</dbReference>
<accession>A0A0H5P421</accession>
<keyword evidence="4" id="KW-1133">Transmembrane helix</keyword>
<keyword evidence="3" id="KW-0804">Transcription</keyword>